<evidence type="ECO:0000313" key="1">
    <source>
        <dbReference type="EMBL" id="KAF7682941.1"/>
    </source>
</evidence>
<gene>
    <name evidence="1" type="ORF">TCON_1844</name>
</gene>
<dbReference type="EMBL" id="SBIQ01000153">
    <property type="protein sequence ID" value="KAF7682941.1"/>
    <property type="molecule type" value="Genomic_DNA"/>
</dbReference>
<protein>
    <submittedName>
        <fullName evidence="1">Uncharacterized protein</fullName>
    </submittedName>
</protein>
<keyword evidence="2" id="KW-1185">Reference proteome</keyword>
<reference evidence="1 2" key="1">
    <citation type="submission" date="2019-01" db="EMBL/GenBank/DDBJ databases">
        <title>Genomes sequencing and comparative genomics of infectious freshwater microsporidia, Cucumispora dikerogammari and Thelohania contejeani.</title>
        <authorList>
            <person name="Cormier A."/>
            <person name="Giraud I."/>
            <person name="Wattier R."/>
            <person name="Teixeira M."/>
            <person name="Grandjean F."/>
            <person name="Rigaud T."/>
            <person name="Cordaux R."/>
        </authorList>
    </citation>
    <scope>NUCLEOTIDE SEQUENCE [LARGE SCALE GENOMIC DNA]</scope>
    <source>
        <strain evidence="1">T1</strain>
        <tissue evidence="1">Spores</tissue>
    </source>
</reference>
<comment type="caution">
    <text evidence="1">The sequence shown here is derived from an EMBL/GenBank/DDBJ whole genome shotgun (WGS) entry which is preliminary data.</text>
</comment>
<organism evidence="1 2">
    <name type="scientific">Astathelohania contejeani</name>
    <dbReference type="NCBI Taxonomy" id="164912"/>
    <lineage>
        <taxon>Eukaryota</taxon>
        <taxon>Fungi</taxon>
        <taxon>Fungi incertae sedis</taxon>
        <taxon>Microsporidia</taxon>
        <taxon>Astathelohaniidae</taxon>
        <taxon>Astathelohania</taxon>
    </lineage>
</organism>
<name>A0ABQ7HXP1_9MICR</name>
<evidence type="ECO:0000313" key="2">
    <source>
        <dbReference type="Proteomes" id="UP001516464"/>
    </source>
</evidence>
<dbReference type="Proteomes" id="UP001516464">
    <property type="component" value="Unassembled WGS sequence"/>
</dbReference>
<proteinExistence type="predicted"/>
<sequence length="308" mass="36538">MIKLLYLLLNIINTTKFKRRPLSFILTTKTAEKPRHASFIILGKDCMDSRFLIRNHQLYSKKSNDVTELYERISNPIYNLFKKKSEKYKVENDFQYIQIDEKKICTAEKYISLYKQFIINFKGDSCNFTDNWFIMYQYMYSLEDVVKKHIISGNPSLDDNLEAHWLVYFIASLYYASFPYITYSTAINHSINITIQQLISFVQEVPLCYIRFYSSQNIYIDENLSLKLVNDILFTLKMKEIFELSLVSYGKSPNFIFLLILNTVITVRIKKFSLDKIMRLTRSMITMKKQINLAIQSNNKIINMKNKI</sequence>
<accession>A0ABQ7HXP1</accession>